<dbReference type="Proteomes" id="UP000051442">
    <property type="component" value="Unassembled WGS sequence"/>
</dbReference>
<reference evidence="3 4" key="1">
    <citation type="journal article" date="2015" name="Genome Announc.">
        <title>Expanding the biotechnology potential of lactobacilli through comparative genomics of 213 strains and associated genera.</title>
        <authorList>
            <person name="Sun Z."/>
            <person name="Harris H.M."/>
            <person name="McCann A."/>
            <person name="Guo C."/>
            <person name="Argimon S."/>
            <person name="Zhang W."/>
            <person name="Yang X."/>
            <person name="Jeffery I.B."/>
            <person name="Cooney J.C."/>
            <person name="Kagawa T.F."/>
            <person name="Liu W."/>
            <person name="Song Y."/>
            <person name="Salvetti E."/>
            <person name="Wrobel A."/>
            <person name="Rasinkangas P."/>
            <person name="Parkhill J."/>
            <person name="Rea M.C."/>
            <person name="O'Sullivan O."/>
            <person name="Ritari J."/>
            <person name="Douillard F.P."/>
            <person name="Paul Ross R."/>
            <person name="Yang R."/>
            <person name="Briner A.E."/>
            <person name="Felis G.E."/>
            <person name="de Vos W.M."/>
            <person name="Barrangou R."/>
            <person name="Klaenhammer T.R."/>
            <person name="Caufield P.W."/>
            <person name="Cui Y."/>
            <person name="Zhang H."/>
            <person name="O'Toole P.W."/>
        </authorList>
    </citation>
    <scope>NUCLEOTIDE SEQUENCE [LARGE SCALE GENOMIC DNA]</scope>
    <source>
        <strain evidence="3 4">DSM 23365</strain>
    </source>
</reference>
<dbReference type="InterPro" id="IPR050695">
    <property type="entry name" value="N-acetylmuramoyl_amidase_3"/>
</dbReference>
<feature type="domain" description="MurNAc-LAA" evidence="2">
    <location>
        <begin position="188"/>
        <end position="294"/>
    </location>
</feature>
<dbReference type="GO" id="GO:0009253">
    <property type="term" value="P:peptidoglycan catabolic process"/>
    <property type="evidence" value="ECO:0007669"/>
    <property type="project" value="InterPro"/>
</dbReference>
<keyword evidence="1" id="KW-0732">Signal</keyword>
<protein>
    <submittedName>
        <fullName evidence="3">N-acetylmuramoyl-L-alanine amidase</fullName>
    </submittedName>
</protein>
<dbReference type="SMART" id="SM00646">
    <property type="entry name" value="Ami_3"/>
    <property type="match status" value="1"/>
</dbReference>
<dbReference type="SUPFAM" id="SSF53187">
    <property type="entry name" value="Zn-dependent exopeptidases"/>
    <property type="match status" value="1"/>
</dbReference>
<dbReference type="PANTHER" id="PTHR30404:SF8">
    <property type="entry name" value="AUTOLYSIN PH-RELATED"/>
    <property type="match status" value="1"/>
</dbReference>
<gene>
    <name evidence="3" type="ORF">FD14_GL003109</name>
</gene>
<dbReference type="PATRIC" id="fig|1423804.4.peg.3343"/>
<feature type="chain" id="PRO_5006417069" evidence="1">
    <location>
        <begin position="20"/>
        <end position="299"/>
    </location>
</feature>
<evidence type="ECO:0000313" key="3">
    <source>
        <dbReference type="EMBL" id="KRN26967.1"/>
    </source>
</evidence>
<name>A0A0R2FNS4_9LACO</name>
<evidence type="ECO:0000313" key="4">
    <source>
        <dbReference type="Proteomes" id="UP000051442"/>
    </source>
</evidence>
<dbReference type="STRING" id="1423804.FD14_GL003109"/>
<dbReference type="Gene3D" id="3.40.630.40">
    <property type="entry name" value="Zn-dependent exopeptidases"/>
    <property type="match status" value="1"/>
</dbReference>
<dbReference type="Pfam" id="PF01520">
    <property type="entry name" value="Amidase_3"/>
    <property type="match status" value="1"/>
</dbReference>
<feature type="signal peptide" evidence="1">
    <location>
        <begin position="1"/>
        <end position="19"/>
    </location>
</feature>
<dbReference type="AlphaFoldDB" id="A0A0R2FNS4"/>
<evidence type="ECO:0000256" key="1">
    <source>
        <dbReference type="SAM" id="SignalP"/>
    </source>
</evidence>
<dbReference type="PANTHER" id="PTHR30404">
    <property type="entry name" value="N-ACETYLMURAMOYL-L-ALANINE AMIDASE"/>
    <property type="match status" value="1"/>
</dbReference>
<evidence type="ECO:0000259" key="2">
    <source>
        <dbReference type="SMART" id="SM00646"/>
    </source>
</evidence>
<dbReference type="InterPro" id="IPR002508">
    <property type="entry name" value="MurNAc-LAA_cat"/>
</dbReference>
<organism evidence="3 4">
    <name type="scientific">Secundilactobacillus similis DSM 23365 = JCM 2765</name>
    <dbReference type="NCBI Taxonomy" id="1423804"/>
    <lineage>
        <taxon>Bacteria</taxon>
        <taxon>Bacillati</taxon>
        <taxon>Bacillota</taxon>
        <taxon>Bacilli</taxon>
        <taxon>Lactobacillales</taxon>
        <taxon>Lactobacillaceae</taxon>
        <taxon>Secundilactobacillus</taxon>
    </lineage>
</organism>
<keyword evidence="4" id="KW-1185">Reference proteome</keyword>
<proteinExistence type="predicted"/>
<dbReference type="EMBL" id="AYZM01000003">
    <property type="protein sequence ID" value="KRN26967.1"/>
    <property type="molecule type" value="Genomic_DNA"/>
</dbReference>
<dbReference type="GO" id="GO:0030288">
    <property type="term" value="C:outer membrane-bounded periplasmic space"/>
    <property type="evidence" value="ECO:0007669"/>
    <property type="project" value="TreeGrafter"/>
</dbReference>
<comment type="caution">
    <text evidence="3">The sequence shown here is derived from an EMBL/GenBank/DDBJ whole genome shotgun (WGS) entry which is preliminary data.</text>
</comment>
<dbReference type="GO" id="GO:0008745">
    <property type="term" value="F:N-acetylmuramoyl-L-alanine amidase activity"/>
    <property type="evidence" value="ECO:0007669"/>
    <property type="project" value="InterPro"/>
</dbReference>
<sequence length="299" mass="33533">MGFAGGLLGLGAVATTANATTVSSKIQTAKVESVQTYKATKYYTKFNLTTGNVYTSRYLKNYSHNLANYPNTTWYSTEKTTLLKTNGKKAEYRYIYNANKSVKGWVWWQNLQTKPAPKVKTQYLLVMGHGAGDAGARGNGTTEATYLRNKMLPKLKKYAAEVSNVKITFYNPSHDIVKDTLTYHKGSYDINKKTKVIMFHLDAAGGHGGHVIIHSKTPTARDRRLASVIKKYIGLNPAYQGYSFRTNLNNCNVLRKRGIDYSLIETAFIDNKSDFTKLNKHLDQIAKGYIEAIADRQIK</sequence>
<accession>A0A0R2FNS4</accession>